<feature type="compositionally biased region" description="Basic and acidic residues" evidence="1">
    <location>
        <begin position="1"/>
        <end position="10"/>
    </location>
</feature>
<gene>
    <name evidence="2" type="ORF">AGERDE_LOCUS9416</name>
</gene>
<name>A0A9N9GJZ4_9GLOM</name>
<dbReference type="Proteomes" id="UP000789831">
    <property type="component" value="Unassembled WGS sequence"/>
</dbReference>
<keyword evidence="3" id="KW-1185">Reference proteome</keyword>
<proteinExistence type="predicted"/>
<comment type="caution">
    <text evidence="2">The sequence shown here is derived from an EMBL/GenBank/DDBJ whole genome shotgun (WGS) entry which is preliminary data.</text>
</comment>
<evidence type="ECO:0000313" key="3">
    <source>
        <dbReference type="Proteomes" id="UP000789831"/>
    </source>
</evidence>
<feature type="non-terminal residue" evidence="2">
    <location>
        <position position="92"/>
    </location>
</feature>
<accession>A0A9N9GJZ4</accession>
<feature type="compositionally biased region" description="Low complexity" evidence="1">
    <location>
        <begin position="13"/>
        <end position="24"/>
    </location>
</feature>
<feature type="region of interest" description="Disordered" evidence="1">
    <location>
        <begin position="1"/>
        <end position="29"/>
    </location>
</feature>
<dbReference type="AlphaFoldDB" id="A0A9N9GJZ4"/>
<sequence length="92" mass="10426">MRERNREKKFQHTISSETNSTTEIPQDTTSTVASDLKTIQSESKTSVESEQIIIDQVQDTISAGIAELKKIPYNQKVEQDLKRELSACIKNN</sequence>
<evidence type="ECO:0000313" key="2">
    <source>
        <dbReference type="EMBL" id="CAG8607456.1"/>
    </source>
</evidence>
<reference evidence="2" key="1">
    <citation type="submission" date="2021-06" db="EMBL/GenBank/DDBJ databases">
        <authorList>
            <person name="Kallberg Y."/>
            <person name="Tangrot J."/>
            <person name="Rosling A."/>
        </authorList>
    </citation>
    <scope>NUCLEOTIDE SEQUENCE</scope>
    <source>
        <strain evidence="2">MT106</strain>
    </source>
</reference>
<dbReference type="EMBL" id="CAJVPL010002344">
    <property type="protein sequence ID" value="CAG8607456.1"/>
    <property type="molecule type" value="Genomic_DNA"/>
</dbReference>
<evidence type="ECO:0000256" key="1">
    <source>
        <dbReference type="SAM" id="MobiDB-lite"/>
    </source>
</evidence>
<organism evidence="2 3">
    <name type="scientific">Ambispora gerdemannii</name>
    <dbReference type="NCBI Taxonomy" id="144530"/>
    <lineage>
        <taxon>Eukaryota</taxon>
        <taxon>Fungi</taxon>
        <taxon>Fungi incertae sedis</taxon>
        <taxon>Mucoromycota</taxon>
        <taxon>Glomeromycotina</taxon>
        <taxon>Glomeromycetes</taxon>
        <taxon>Archaeosporales</taxon>
        <taxon>Ambisporaceae</taxon>
        <taxon>Ambispora</taxon>
    </lineage>
</organism>
<protein>
    <submittedName>
        <fullName evidence="2">3419_t:CDS:1</fullName>
    </submittedName>
</protein>